<reference evidence="3" key="2">
    <citation type="journal article" date="2023" name="IMA Fungus">
        <title>Comparative genomic study of the Penicillium genus elucidates a diverse pangenome and 15 lateral gene transfer events.</title>
        <authorList>
            <person name="Petersen C."/>
            <person name="Sorensen T."/>
            <person name="Nielsen M.R."/>
            <person name="Sondergaard T.E."/>
            <person name="Sorensen J.L."/>
            <person name="Fitzpatrick D.A."/>
            <person name="Frisvad J.C."/>
            <person name="Nielsen K.L."/>
        </authorList>
    </citation>
    <scope>NUCLEOTIDE SEQUENCE</scope>
    <source>
        <strain evidence="3">IBT 29677</strain>
    </source>
</reference>
<feature type="chain" id="PRO_5040748627" description="DUF8213 domain-containing protein" evidence="1">
    <location>
        <begin position="25"/>
        <end position="162"/>
    </location>
</feature>
<keyword evidence="1" id="KW-0732">Signal</keyword>
<feature type="signal peptide" evidence="1">
    <location>
        <begin position="1"/>
        <end position="24"/>
    </location>
</feature>
<protein>
    <recommendedName>
        <fullName evidence="2">DUF8213 domain-containing protein</fullName>
    </recommendedName>
</protein>
<dbReference type="InterPro" id="IPR058526">
    <property type="entry name" value="DUF8213"/>
</dbReference>
<organism evidence="3 4">
    <name type="scientific">Penicillium cosmopolitanum</name>
    <dbReference type="NCBI Taxonomy" id="1131564"/>
    <lineage>
        <taxon>Eukaryota</taxon>
        <taxon>Fungi</taxon>
        <taxon>Dikarya</taxon>
        <taxon>Ascomycota</taxon>
        <taxon>Pezizomycotina</taxon>
        <taxon>Eurotiomycetes</taxon>
        <taxon>Eurotiomycetidae</taxon>
        <taxon>Eurotiales</taxon>
        <taxon>Aspergillaceae</taxon>
        <taxon>Penicillium</taxon>
    </lineage>
</organism>
<dbReference type="OrthoDB" id="3660917at2759"/>
<name>A0A9X0B9D3_9EURO</name>
<dbReference type="RefSeq" id="XP_056488670.1">
    <property type="nucleotide sequence ID" value="XM_056629368.1"/>
</dbReference>
<proteinExistence type="predicted"/>
<dbReference type="GeneID" id="81368348"/>
<dbReference type="EMBL" id="JAPZBU010000006">
    <property type="protein sequence ID" value="KAJ5396618.1"/>
    <property type="molecule type" value="Genomic_DNA"/>
</dbReference>
<gene>
    <name evidence="3" type="ORF">N7509_004731</name>
</gene>
<feature type="domain" description="DUF8213" evidence="2">
    <location>
        <begin position="37"/>
        <end position="162"/>
    </location>
</feature>
<dbReference type="Pfam" id="PF26641">
    <property type="entry name" value="DUF8213"/>
    <property type="match status" value="1"/>
</dbReference>
<keyword evidence="4" id="KW-1185">Reference proteome</keyword>
<evidence type="ECO:0000259" key="2">
    <source>
        <dbReference type="Pfam" id="PF26641"/>
    </source>
</evidence>
<evidence type="ECO:0000256" key="1">
    <source>
        <dbReference type="SAM" id="SignalP"/>
    </source>
</evidence>
<evidence type="ECO:0000313" key="4">
    <source>
        <dbReference type="Proteomes" id="UP001147747"/>
    </source>
</evidence>
<sequence>MMFGLHAAANLLGFLPHLYATVLAEPGQKQFPEISKRSVVCLKVGNTAVATWTNSAGQTCSFTGLVGSNYGINTVNEGDYSCNGRCGAGCSGAAVGNAYTQDCFSHDICSYFENASGASQDPNCGAAYDAAIDDTLFGVTSGCSQENPTEQIKKPATSPICQ</sequence>
<evidence type="ECO:0000313" key="3">
    <source>
        <dbReference type="EMBL" id="KAJ5396618.1"/>
    </source>
</evidence>
<accession>A0A9X0B9D3</accession>
<reference evidence="3" key="1">
    <citation type="submission" date="2022-12" db="EMBL/GenBank/DDBJ databases">
        <authorList>
            <person name="Petersen C."/>
        </authorList>
    </citation>
    <scope>NUCLEOTIDE SEQUENCE</scope>
    <source>
        <strain evidence="3">IBT 29677</strain>
    </source>
</reference>
<dbReference type="AlphaFoldDB" id="A0A9X0B9D3"/>
<comment type="caution">
    <text evidence="3">The sequence shown here is derived from an EMBL/GenBank/DDBJ whole genome shotgun (WGS) entry which is preliminary data.</text>
</comment>
<dbReference type="Proteomes" id="UP001147747">
    <property type="component" value="Unassembled WGS sequence"/>
</dbReference>